<evidence type="ECO:0000313" key="1">
    <source>
        <dbReference type="EMBL" id="KAH6931239.1"/>
    </source>
</evidence>
<keyword evidence="2" id="KW-1185">Reference proteome</keyword>
<evidence type="ECO:0000313" key="2">
    <source>
        <dbReference type="Proteomes" id="UP000821845"/>
    </source>
</evidence>
<organism evidence="1 2">
    <name type="scientific">Hyalomma asiaticum</name>
    <name type="common">Tick</name>
    <dbReference type="NCBI Taxonomy" id="266040"/>
    <lineage>
        <taxon>Eukaryota</taxon>
        <taxon>Metazoa</taxon>
        <taxon>Ecdysozoa</taxon>
        <taxon>Arthropoda</taxon>
        <taxon>Chelicerata</taxon>
        <taxon>Arachnida</taxon>
        <taxon>Acari</taxon>
        <taxon>Parasitiformes</taxon>
        <taxon>Ixodida</taxon>
        <taxon>Ixodoidea</taxon>
        <taxon>Ixodidae</taxon>
        <taxon>Hyalomminae</taxon>
        <taxon>Hyalomma</taxon>
    </lineage>
</organism>
<accession>A0ACB7SEU2</accession>
<dbReference type="Proteomes" id="UP000821845">
    <property type="component" value="Chromosome 5"/>
</dbReference>
<proteinExistence type="predicted"/>
<name>A0ACB7SEU2_HYAAI</name>
<comment type="caution">
    <text evidence="1">The sequence shown here is derived from an EMBL/GenBank/DDBJ whole genome shotgun (WGS) entry which is preliminary data.</text>
</comment>
<reference evidence="1" key="1">
    <citation type="submission" date="2020-05" db="EMBL/GenBank/DDBJ databases">
        <title>Large-scale comparative analyses of tick genomes elucidate their genetic diversity and vector capacities.</title>
        <authorList>
            <person name="Jia N."/>
            <person name="Wang J."/>
            <person name="Shi W."/>
            <person name="Du L."/>
            <person name="Sun Y."/>
            <person name="Zhan W."/>
            <person name="Jiang J."/>
            <person name="Wang Q."/>
            <person name="Zhang B."/>
            <person name="Ji P."/>
            <person name="Sakyi L.B."/>
            <person name="Cui X."/>
            <person name="Yuan T."/>
            <person name="Jiang B."/>
            <person name="Yang W."/>
            <person name="Lam T.T.-Y."/>
            <person name="Chang Q."/>
            <person name="Ding S."/>
            <person name="Wang X."/>
            <person name="Zhu J."/>
            <person name="Ruan X."/>
            <person name="Zhao L."/>
            <person name="Wei J."/>
            <person name="Que T."/>
            <person name="Du C."/>
            <person name="Cheng J."/>
            <person name="Dai P."/>
            <person name="Han X."/>
            <person name="Huang E."/>
            <person name="Gao Y."/>
            <person name="Liu J."/>
            <person name="Shao H."/>
            <person name="Ye R."/>
            <person name="Li L."/>
            <person name="Wei W."/>
            <person name="Wang X."/>
            <person name="Wang C."/>
            <person name="Yang T."/>
            <person name="Huo Q."/>
            <person name="Li W."/>
            <person name="Guo W."/>
            <person name="Chen H."/>
            <person name="Zhou L."/>
            <person name="Ni X."/>
            <person name="Tian J."/>
            <person name="Zhou Y."/>
            <person name="Sheng Y."/>
            <person name="Liu T."/>
            <person name="Pan Y."/>
            <person name="Xia L."/>
            <person name="Li J."/>
            <person name="Zhao F."/>
            <person name="Cao W."/>
        </authorList>
    </citation>
    <scope>NUCLEOTIDE SEQUENCE</scope>
    <source>
        <strain evidence="1">Hyas-2018</strain>
    </source>
</reference>
<protein>
    <submittedName>
        <fullName evidence="1">Uncharacterized protein</fullName>
    </submittedName>
</protein>
<dbReference type="EMBL" id="CM023485">
    <property type="protein sequence ID" value="KAH6931239.1"/>
    <property type="molecule type" value="Genomic_DNA"/>
</dbReference>
<sequence length="1391" mass="150723">MGLNRDIQSVAVGVEEEAPSPSFCPEVAIFTEGILITGSGCRAAGLGIVGGTIMVIADSWGSASLSPGRREGGRASDRPPMLSSRNPCRRLMQPLCASSLHGVLSTRRNCRGVPDHEACRRICPTAGASARTKTTSSVTKQPLAQPRALASKARLCPSTSTPTRGAPPPAPGWERALSSGAMRPPDAGAFEEFVLDDSDLLRLCELPGSHRPRRSAAPGGASAGRRPPHLRTVSIIDTLNALSRGAEDHRDVAAAEPWLPASAAASRRPVRRPGQAVPPPPRDWSRQYASDSELKSGGDACSVLSLRSQQPRRAVAQRPPLTRVPHWIRAIFRVAKKGDLDALSHSLRDMEKQLVWNLSDSQGNTLWHVCAARNHLRCFQWLCQGHPERVLADENHSNLTPVATAVKHGNLEILQWLVSKSMALDQIDPSEGNRTLLHLAAKYGQERTVSWLAEYMQNNQLNINRKDSDGNTAMHLAARYGHIPVIKTLVLHCADITAQNEQGLRPYGVALQNSQASCADYLLTVEVCLGLSADQVLLEGHFQSLQAENTEVKNGFKELLVLTRRLLRRQEEALQYVQAVFAGNLNSDRAESDSASSLPWNSPSGSPDSKQAQAKLQALLENSQLKLLPEEESRLLQLEEKWRRLRVNKGADTEHPSSRKRPPRNSARNNRRPESTESSGSSEDEVAQCNQPQRGDTDVKPSSRDPAHSSPCVFTRSQFAQVLAKCSTPQVQPARPASSSGTSVSNESEEESAEDEQNIINSLATTKRVPNLMPWEQEVCSWDKVQLFLDGLCEKQAPPKKSRSSNTLVIRQGASRMRAKDYREQLESAPENVSLKVLFENNPELRQEGQTCSVLEVLEPSSSDAEDDLHHDSCGSSSGSFRSNENAVLHVAQRRQPRQGNGDCHVRASSSGGSKEGGRARAIFLTNIAELPDCSSSYKLSVKFQQSQECSHVNVPEVAPKEEVVEAGTSDSKTKSAEKQMTLAEPDLIRGTSIAERCPLDTSQGSATSSSEIPTRDVSVQDTEEPREQHDGAEAITVESTSSPADASSPNASNAKKRSGFLLKFSLKSRFQSKQKQQQQQQQQRKCEEISPEEFRETYTRSAGSESSLIPNRDNAVPSPVKGNELFPSAPIPPPPIPTLPRRDPPPVPPPCEDVPSRSPMPLAEEQEDKCAASEDGLLYLRNGSPEPSILQPDSVVSKTTGGTLSRPASSASQTEDGRRGSVTLSRTSAFSLAKPLSPTELLLHTPDSSVGGRQSPAPSEVSKTESALSPPSEASKAESARQPPLSKIEEAAQEALKRAAVPSLDSTKGPQETATAQESQPPVVPSSSSSSSSSGGGKAKKMTLAARKNKKSSKPWYEVSDEEDMLLPDKYQTVRARSSSEDEADMAMVA</sequence>
<gene>
    <name evidence="1" type="ORF">HPB50_023015</name>
</gene>